<dbReference type="AlphaFoldDB" id="A0A1J4PYD8"/>
<evidence type="ECO:0000313" key="2">
    <source>
        <dbReference type="Proteomes" id="UP000034838"/>
    </source>
</evidence>
<dbReference type="EMBL" id="LBDA02000057">
    <property type="protein sequence ID" value="OIK24848.1"/>
    <property type="molecule type" value="Genomic_DNA"/>
</dbReference>
<keyword evidence="2" id="KW-1185">Reference proteome</keyword>
<proteinExistence type="predicted"/>
<organism evidence="1 2">
    <name type="scientific">Streptomyces malaysiense</name>
    <dbReference type="NCBI Taxonomy" id="1428626"/>
    <lineage>
        <taxon>Bacteria</taxon>
        <taxon>Bacillati</taxon>
        <taxon>Actinomycetota</taxon>
        <taxon>Actinomycetes</taxon>
        <taxon>Kitasatosporales</taxon>
        <taxon>Streptomycetaceae</taxon>
        <taxon>Streptomyces</taxon>
    </lineage>
</organism>
<gene>
    <name evidence="1" type="ORF">VT52_024970</name>
</gene>
<sequence length="64" mass="6833">MVVQAFALPVVPFGLTRCTLCSACFGRFLRFAPVPSPPGTSRPEVIGPLAQSATAMHISTRLLF</sequence>
<accession>A0A1J4PYD8</accession>
<comment type="caution">
    <text evidence="1">The sequence shown here is derived from an EMBL/GenBank/DDBJ whole genome shotgun (WGS) entry which is preliminary data.</text>
</comment>
<dbReference type="Proteomes" id="UP000034838">
    <property type="component" value="Unassembled WGS sequence"/>
</dbReference>
<name>A0A1J4PYD8_9ACTN</name>
<protein>
    <submittedName>
        <fullName evidence="1">Uncharacterized protein</fullName>
    </submittedName>
</protein>
<reference evidence="1" key="1">
    <citation type="submission" date="2016-10" db="EMBL/GenBank/DDBJ databases">
        <title>Genome sequence of Streptomyces malaysiense MUSC 136.</title>
        <authorList>
            <person name="Lee L.-H."/>
            <person name="Ser H.-L."/>
        </authorList>
    </citation>
    <scope>NUCLEOTIDE SEQUENCE [LARGE SCALE GENOMIC DNA]</scope>
    <source>
        <strain evidence="1">MUSC 136</strain>
    </source>
</reference>
<evidence type="ECO:0000313" key="1">
    <source>
        <dbReference type="EMBL" id="OIK24848.1"/>
    </source>
</evidence>